<keyword evidence="3" id="KW-1185">Reference proteome</keyword>
<dbReference type="OrthoDB" id="428263at2"/>
<name>A0A066U3G7_9PSEU</name>
<evidence type="ECO:0000313" key="2">
    <source>
        <dbReference type="EMBL" id="KDN18644.1"/>
    </source>
</evidence>
<proteinExistence type="predicted"/>
<feature type="transmembrane region" description="Helical" evidence="1">
    <location>
        <begin position="121"/>
        <end position="146"/>
    </location>
</feature>
<accession>A0A066U3G7</accession>
<dbReference type="AlphaFoldDB" id="A0A066U3G7"/>
<protein>
    <submittedName>
        <fullName evidence="2">Membrane protein</fullName>
    </submittedName>
</protein>
<keyword evidence="1" id="KW-1133">Transmembrane helix</keyword>
<sequence length="150" mass="15494">MAAVVLVAAVVAAGLIAGLFYAYACSVMPGLARGDDKTFVEGMRGINIAIVNPVFLLTFLGAPLLAGVAVFLNPGPRPWVIAGFGCLVAMLVITGVVSIPLNDALGRGGDDYAALRARFEATWVCWNVLRALVSTAGFGCLVAAVLTRRG</sequence>
<dbReference type="eggNOG" id="COG5500">
    <property type="taxonomic scope" value="Bacteria"/>
</dbReference>
<feature type="transmembrane region" description="Helical" evidence="1">
    <location>
        <begin position="48"/>
        <end position="72"/>
    </location>
</feature>
<keyword evidence="1" id="KW-0472">Membrane</keyword>
<evidence type="ECO:0000313" key="3">
    <source>
        <dbReference type="Proteomes" id="UP000027345"/>
    </source>
</evidence>
<organism evidence="2 3">
    <name type="scientific">Amycolatopsis rifamycinica</name>
    <dbReference type="NCBI Taxonomy" id="287986"/>
    <lineage>
        <taxon>Bacteria</taxon>
        <taxon>Bacillati</taxon>
        <taxon>Actinomycetota</taxon>
        <taxon>Actinomycetes</taxon>
        <taxon>Pseudonocardiales</taxon>
        <taxon>Pseudonocardiaceae</taxon>
        <taxon>Amycolatopsis</taxon>
    </lineage>
</organism>
<dbReference type="RefSeq" id="WP_043786079.1">
    <property type="nucleotide sequence ID" value="NZ_JMQI01000062.1"/>
</dbReference>
<feature type="transmembrane region" description="Helical" evidence="1">
    <location>
        <begin position="79"/>
        <end position="101"/>
    </location>
</feature>
<comment type="caution">
    <text evidence="2">The sequence shown here is derived from an EMBL/GenBank/DDBJ whole genome shotgun (WGS) entry which is preliminary data.</text>
</comment>
<keyword evidence="1" id="KW-0812">Transmembrane</keyword>
<dbReference type="STRING" id="287986.DV20_29060"/>
<dbReference type="Proteomes" id="UP000027345">
    <property type="component" value="Unassembled WGS sequence"/>
</dbReference>
<gene>
    <name evidence="2" type="ORF">DV20_29060</name>
</gene>
<dbReference type="InterPro" id="IPR013901">
    <property type="entry name" value="Anthrone_oxy"/>
</dbReference>
<reference evidence="2 3" key="1">
    <citation type="submission" date="2014-05" db="EMBL/GenBank/DDBJ databases">
        <title>Draft genome sequence of Amycolatopsis rifamycinica DSM 46095.</title>
        <authorList>
            <person name="Lal R."/>
            <person name="Saxena A."/>
            <person name="Kumari R."/>
            <person name="Mukherjee U."/>
            <person name="Singh P."/>
            <person name="Sangwan N."/>
            <person name="Mahato N.K."/>
        </authorList>
    </citation>
    <scope>NUCLEOTIDE SEQUENCE [LARGE SCALE GENOMIC DNA]</scope>
    <source>
        <strain evidence="2 3">DSM 46095</strain>
    </source>
</reference>
<dbReference type="Pfam" id="PF08592">
    <property type="entry name" value="Anthrone_oxy"/>
    <property type="match status" value="1"/>
</dbReference>
<dbReference type="EMBL" id="JMQI01000062">
    <property type="protein sequence ID" value="KDN18644.1"/>
    <property type="molecule type" value="Genomic_DNA"/>
</dbReference>
<evidence type="ECO:0000256" key="1">
    <source>
        <dbReference type="SAM" id="Phobius"/>
    </source>
</evidence>